<dbReference type="Pfam" id="PF07736">
    <property type="entry name" value="CM_1"/>
    <property type="match status" value="1"/>
</dbReference>
<dbReference type="Proteomes" id="UP000823928">
    <property type="component" value="Unassembled WGS sequence"/>
</dbReference>
<protein>
    <recommendedName>
        <fullName evidence="1 3">chorismate mutase</fullName>
        <ecNumber evidence="1 3">5.4.99.5</ecNumber>
    </recommendedName>
</protein>
<dbReference type="InterPro" id="IPR008243">
    <property type="entry name" value="Chorismate_mutase_AroH"/>
</dbReference>
<feature type="binding site" evidence="2">
    <location>
        <position position="7"/>
    </location>
    <ligand>
        <name>prephenate</name>
        <dbReference type="ChEBI" id="CHEBI:29934"/>
    </ligand>
</feature>
<keyword evidence="2 3" id="KW-0028">Amino-acid biosynthesis</keyword>
<dbReference type="AlphaFoldDB" id="A0A9D1EYC9"/>
<dbReference type="GO" id="GO:0009073">
    <property type="term" value="P:aromatic amino acid family biosynthetic process"/>
    <property type="evidence" value="ECO:0007669"/>
    <property type="project" value="UniProtKB-UniRule"/>
</dbReference>
<comment type="caution">
    <text evidence="4">The sequence shown here is derived from an EMBL/GenBank/DDBJ whole genome shotgun (WGS) entry which is preliminary data.</text>
</comment>
<dbReference type="PROSITE" id="PS51167">
    <property type="entry name" value="CHORISMATE_MUT_1"/>
    <property type="match status" value="1"/>
</dbReference>
<evidence type="ECO:0000256" key="1">
    <source>
        <dbReference type="NCBIfam" id="TIGR01796"/>
    </source>
</evidence>
<dbReference type="CDD" id="cd02185">
    <property type="entry name" value="AroH"/>
    <property type="match status" value="1"/>
</dbReference>
<sequence length="116" mass="12947">MTTKGIRGAITVDENSPEAIKEATIELLSKMINLNNIEIGDISHVIFTMTDDLNAAFPAKFARTDLGFQNVAMMCFHELNVPDSIKKCLRVLIVLNCKETFVPQFVYLKGASNLRK</sequence>
<reference evidence="4" key="1">
    <citation type="submission" date="2020-10" db="EMBL/GenBank/DDBJ databases">
        <authorList>
            <person name="Gilroy R."/>
        </authorList>
    </citation>
    <scope>NUCLEOTIDE SEQUENCE</scope>
    <source>
        <strain evidence="4">6276</strain>
    </source>
</reference>
<comment type="catalytic activity">
    <reaction evidence="3">
        <text>chorismate = prephenate</text>
        <dbReference type="Rhea" id="RHEA:13897"/>
        <dbReference type="ChEBI" id="CHEBI:29748"/>
        <dbReference type="ChEBI" id="CHEBI:29934"/>
        <dbReference type="EC" id="5.4.99.5"/>
    </reaction>
</comment>
<name>A0A9D1EYC9_9BACT</name>
<dbReference type="GO" id="GO:0008652">
    <property type="term" value="P:amino acid biosynthetic process"/>
    <property type="evidence" value="ECO:0007669"/>
    <property type="project" value="UniProtKB-UniRule"/>
</dbReference>
<dbReference type="PIRSF" id="PIRSF005965">
    <property type="entry name" value="Chor_mut_AroH"/>
    <property type="match status" value="1"/>
</dbReference>
<dbReference type="NCBIfam" id="TIGR01796">
    <property type="entry name" value="CM_mono_aroH"/>
    <property type="match status" value="1"/>
</dbReference>
<dbReference type="PANTHER" id="PTHR21164">
    <property type="entry name" value="CHORISMATE MUTASE"/>
    <property type="match status" value="1"/>
</dbReference>
<dbReference type="SUPFAM" id="SSF55298">
    <property type="entry name" value="YjgF-like"/>
    <property type="match status" value="1"/>
</dbReference>
<dbReference type="GO" id="GO:0046417">
    <property type="term" value="P:chorismate metabolic process"/>
    <property type="evidence" value="ECO:0007669"/>
    <property type="project" value="TreeGrafter"/>
</dbReference>
<proteinExistence type="predicted"/>
<dbReference type="EC" id="5.4.99.5" evidence="1 3"/>
<dbReference type="Gene3D" id="3.30.1330.40">
    <property type="entry name" value="RutC-like"/>
    <property type="match status" value="1"/>
</dbReference>
<feature type="binding site" evidence="2">
    <location>
        <position position="107"/>
    </location>
    <ligand>
        <name>prephenate</name>
        <dbReference type="ChEBI" id="CHEBI:29934"/>
    </ligand>
</feature>
<evidence type="ECO:0000256" key="3">
    <source>
        <dbReference type="PROSITE-ProRule" id="PRU00514"/>
    </source>
</evidence>
<gene>
    <name evidence="4" type="primary">aroH</name>
    <name evidence="4" type="ORF">IAC10_06135</name>
</gene>
<dbReference type="EMBL" id="DVIU01000121">
    <property type="protein sequence ID" value="HIS36193.1"/>
    <property type="molecule type" value="Genomic_DNA"/>
</dbReference>
<evidence type="ECO:0000313" key="4">
    <source>
        <dbReference type="EMBL" id="HIS36193.1"/>
    </source>
</evidence>
<dbReference type="GO" id="GO:0004106">
    <property type="term" value="F:chorismate mutase activity"/>
    <property type="evidence" value="ECO:0007669"/>
    <property type="project" value="UniProtKB-UniRule"/>
</dbReference>
<feature type="binding site" evidence="2">
    <location>
        <position position="90"/>
    </location>
    <ligand>
        <name>prephenate</name>
        <dbReference type="ChEBI" id="CHEBI:29934"/>
    </ligand>
</feature>
<evidence type="ECO:0000256" key="2">
    <source>
        <dbReference type="PIRSR" id="PIRSR005965-1"/>
    </source>
</evidence>
<accession>A0A9D1EYC9</accession>
<keyword evidence="2 3" id="KW-0057">Aromatic amino acid biosynthesis</keyword>
<evidence type="ECO:0000313" key="5">
    <source>
        <dbReference type="Proteomes" id="UP000823928"/>
    </source>
</evidence>
<keyword evidence="3 4" id="KW-0413">Isomerase</keyword>
<dbReference type="PANTHER" id="PTHR21164:SF0">
    <property type="entry name" value="CHORISMATE MUTASE AROH"/>
    <property type="match status" value="1"/>
</dbReference>
<dbReference type="InterPro" id="IPR035959">
    <property type="entry name" value="RutC-like_sf"/>
</dbReference>
<organism evidence="4 5">
    <name type="scientific">Candidatus Scatousia excrementigallinarum</name>
    <dbReference type="NCBI Taxonomy" id="2840935"/>
    <lineage>
        <taxon>Bacteria</taxon>
        <taxon>Candidatus Scatousia</taxon>
    </lineage>
</organism>
<reference evidence="4" key="2">
    <citation type="journal article" date="2021" name="PeerJ">
        <title>Extensive microbial diversity within the chicken gut microbiome revealed by metagenomics and culture.</title>
        <authorList>
            <person name="Gilroy R."/>
            <person name="Ravi A."/>
            <person name="Getino M."/>
            <person name="Pursley I."/>
            <person name="Horton D.L."/>
            <person name="Alikhan N.F."/>
            <person name="Baker D."/>
            <person name="Gharbi K."/>
            <person name="Hall N."/>
            <person name="Watson M."/>
            <person name="Adriaenssens E.M."/>
            <person name="Foster-Nyarko E."/>
            <person name="Jarju S."/>
            <person name="Secka A."/>
            <person name="Antonio M."/>
            <person name="Oren A."/>
            <person name="Chaudhuri R.R."/>
            <person name="La Ragione R."/>
            <person name="Hildebrand F."/>
            <person name="Pallen M.J."/>
        </authorList>
    </citation>
    <scope>NUCLEOTIDE SEQUENCE</scope>
    <source>
        <strain evidence="4">6276</strain>
    </source>
</reference>